<proteinExistence type="inferred from homology"/>
<dbReference type="InterPro" id="IPR026902">
    <property type="entry name" value="RnfC_N"/>
</dbReference>
<feature type="binding site" evidence="8">
    <location>
        <position position="401"/>
    </location>
    <ligand>
        <name>[4Fe-4S] cluster</name>
        <dbReference type="ChEBI" id="CHEBI:49883"/>
        <label>2</label>
    </ligand>
</feature>
<dbReference type="Pfam" id="PF12838">
    <property type="entry name" value="Fer4_7"/>
    <property type="match status" value="1"/>
</dbReference>
<feature type="domain" description="4Fe-4S ferredoxin-type" evidence="9">
    <location>
        <begin position="349"/>
        <end position="379"/>
    </location>
</feature>
<keyword evidence="8" id="KW-0472">Membrane</keyword>
<keyword evidence="1 8" id="KW-0813">Transport</keyword>
<evidence type="ECO:0000313" key="10">
    <source>
        <dbReference type="EMBL" id="WMW21295.1"/>
    </source>
</evidence>
<dbReference type="NCBIfam" id="NF041837">
    <property type="entry name" value="rnfC_Methano"/>
    <property type="match status" value="1"/>
</dbReference>
<feature type="binding site" evidence="8">
    <location>
        <position position="404"/>
    </location>
    <ligand>
        <name>[4Fe-4S] cluster</name>
        <dbReference type="ChEBI" id="CHEBI:49883"/>
        <label>2</label>
    </ligand>
</feature>
<dbReference type="PROSITE" id="PS51379">
    <property type="entry name" value="4FE4S_FER_2"/>
    <property type="match status" value="2"/>
</dbReference>
<keyword evidence="2 8" id="KW-0004">4Fe-4S</keyword>
<evidence type="ECO:0000259" key="9">
    <source>
        <dbReference type="PROSITE" id="PS51379"/>
    </source>
</evidence>
<dbReference type="InterPro" id="IPR011538">
    <property type="entry name" value="Nuo51_FMN-bd"/>
</dbReference>
<evidence type="ECO:0000256" key="8">
    <source>
        <dbReference type="HAMAP-Rule" id="MF_00461"/>
    </source>
</evidence>
<dbReference type="InterPro" id="IPR017896">
    <property type="entry name" value="4Fe4S_Fe-S-bd"/>
</dbReference>
<evidence type="ECO:0000256" key="6">
    <source>
        <dbReference type="ARBA" id="ARBA00023004"/>
    </source>
</evidence>
<dbReference type="InterPro" id="IPR017900">
    <property type="entry name" value="4Fe4S_Fe_S_CS"/>
</dbReference>
<name>A0AA51UDQ5_9EURY</name>
<dbReference type="HAMAP" id="MF_00461">
    <property type="entry name" value="RsxC_RnfC"/>
    <property type="match status" value="1"/>
</dbReference>
<sequence>MEIKTLDKLPEKIIIPLRQHRGAVCEPLVKKGDRVLIGQKIGESKEYYSSAVHSSVCGEVLAIEEAAHPDGNKAMSIVIQPEDSNEAVEFSPCKDLKPEKLVELIKESGIVEHYGMPTHTVLKPKGKKIDTVLINATSSEWIGGTFKTPKEYASHVMDALKLLMKTAGAKKGAIVLRTDDKESINAFEGIEVDKKKLRVAPLVGGRKIGYYFKEQNSDIVVLSQKRIYGKKILNFFTYNVTGRKVNVGCDPTDVGVAVCGIKSAKAFYDAVHEGKPYYETVVSIEGVSDRMEYLIVRIGTPFKDVIDSYGYTGDIGKIIANGVRTGVAQYTDQVPVTKGTTRISLQKPEEIIRDESIECIHCARCVDVCPVELIPSRLAVMADQGRFDECRQIYIENCIECGDCAAVCPSKIHILQLIRYAKDAIEMAYEDLPSKESSNLKLGCCGGE</sequence>
<feature type="binding site" evidence="8">
    <location>
        <position position="408"/>
    </location>
    <ligand>
        <name>[4Fe-4S] cluster</name>
        <dbReference type="ChEBI" id="CHEBI:49883"/>
        <label>1</label>
    </ligand>
</feature>
<comment type="subcellular location">
    <subcellularLocation>
        <location evidence="8">Cell membrane</location>
        <topology evidence="8">Peripheral membrane protein</topology>
    </subcellularLocation>
</comment>
<dbReference type="AlphaFoldDB" id="A0AA51UDQ5"/>
<dbReference type="Gene3D" id="3.30.70.20">
    <property type="match status" value="1"/>
</dbReference>
<comment type="similarity">
    <text evidence="8">Belongs to the 4Fe4S bacterial-type ferredoxin family. RnfC subfamily.</text>
</comment>
<keyword evidence="6 8" id="KW-0408">Iron</keyword>
<keyword evidence="8" id="KW-1003">Cell membrane</keyword>
<dbReference type="RefSeq" id="WP_309307081.1">
    <property type="nucleotide sequence ID" value="NZ_CP133594.1"/>
</dbReference>
<organism evidence="10 11">
    <name type="scientific">Methanolobus mangrovi</name>
    <dbReference type="NCBI Taxonomy" id="3072977"/>
    <lineage>
        <taxon>Archaea</taxon>
        <taxon>Methanobacteriati</taxon>
        <taxon>Methanobacteriota</taxon>
        <taxon>Stenosarchaea group</taxon>
        <taxon>Methanomicrobia</taxon>
        <taxon>Methanosarcinales</taxon>
        <taxon>Methanosarcinaceae</taxon>
        <taxon>Methanolobus</taxon>
    </lineage>
</organism>
<dbReference type="PROSITE" id="PS00198">
    <property type="entry name" value="4FE4S_FER_1"/>
    <property type="match status" value="2"/>
</dbReference>
<keyword evidence="11" id="KW-1185">Reference proteome</keyword>
<feature type="binding site" evidence="8">
    <location>
        <position position="365"/>
    </location>
    <ligand>
        <name>[4Fe-4S] cluster</name>
        <dbReference type="ChEBI" id="CHEBI:49883"/>
        <label>1</label>
    </ligand>
</feature>
<keyword evidence="4 8" id="KW-0677">Repeat</keyword>
<dbReference type="GO" id="GO:0022900">
    <property type="term" value="P:electron transport chain"/>
    <property type="evidence" value="ECO:0007669"/>
    <property type="project" value="UniProtKB-UniRule"/>
</dbReference>
<dbReference type="Proteomes" id="UP001183006">
    <property type="component" value="Chromosome"/>
</dbReference>
<dbReference type="GO" id="GO:0016491">
    <property type="term" value="F:oxidoreductase activity"/>
    <property type="evidence" value="ECO:0007669"/>
    <property type="project" value="UniProtKB-ARBA"/>
</dbReference>
<dbReference type="PANTHER" id="PTHR43034:SF2">
    <property type="entry name" value="ION-TRANSLOCATING OXIDOREDUCTASE COMPLEX SUBUNIT C"/>
    <property type="match status" value="1"/>
</dbReference>
<reference evidence="10" key="1">
    <citation type="submission" date="2023-08" db="EMBL/GenBank/DDBJ databases">
        <title>Methanolobus mangrovi sp. nov. and Methanolobus sediminis sp. nov, two novel methylotrophic methanogens isolated from mangrove sediments in China.</title>
        <authorList>
            <person name="Zhou J."/>
        </authorList>
    </citation>
    <scope>NUCLEOTIDE SEQUENCE</scope>
    <source>
        <strain evidence="10">FTZ2</strain>
    </source>
</reference>
<dbReference type="GeneID" id="84230021"/>
<evidence type="ECO:0000256" key="4">
    <source>
        <dbReference type="ARBA" id="ARBA00022737"/>
    </source>
</evidence>
<dbReference type="EC" id="7.-.-.-" evidence="8"/>
<dbReference type="InterPro" id="IPR049684">
    <property type="entry name" value="Ion_transpt_RnfC_Methano"/>
</dbReference>
<dbReference type="SUPFAM" id="SSF142019">
    <property type="entry name" value="Nqo1 FMN-binding domain-like"/>
    <property type="match status" value="1"/>
</dbReference>
<dbReference type="GO" id="GO:0046872">
    <property type="term" value="F:metal ion binding"/>
    <property type="evidence" value="ECO:0007669"/>
    <property type="project" value="UniProtKB-KW"/>
</dbReference>
<dbReference type="GO" id="GO:0005886">
    <property type="term" value="C:plasma membrane"/>
    <property type="evidence" value="ECO:0007669"/>
    <property type="project" value="UniProtKB-SubCell"/>
</dbReference>
<dbReference type="Pfam" id="PF01512">
    <property type="entry name" value="Complex1_51K"/>
    <property type="match status" value="1"/>
</dbReference>
<evidence type="ECO:0000256" key="3">
    <source>
        <dbReference type="ARBA" id="ARBA00022723"/>
    </source>
</evidence>
<dbReference type="NCBIfam" id="TIGR01945">
    <property type="entry name" value="rnfC"/>
    <property type="match status" value="1"/>
</dbReference>
<feature type="binding site" evidence="8">
    <location>
        <position position="359"/>
    </location>
    <ligand>
        <name>[4Fe-4S] cluster</name>
        <dbReference type="ChEBI" id="CHEBI:49883"/>
        <label>1</label>
    </ligand>
</feature>
<dbReference type="SUPFAM" id="SSF46548">
    <property type="entry name" value="alpha-helical ferredoxin"/>
    <property type="match status" value="1"/>
</dbReference>
<keyword evidence="5 8" id="KW-0249">Electron transport</keyword>
<dbReference type="InterPro" id="IPR037225">
    <property type="entry name" value="Nuo51_FMN-bd_sf"/>
</dbReference>
<feature type="binding site" evidence="8">
    <location>
        <position position="398"/>
    </location>
    <ligand>
        <name>[4Fe-4S] cluster</name>
        <dbReference type="ChEBI" id="CHEBI:49883"/>
        <label>2</label>
    </ligand>
</feature>
<feature type="domain" description="4Fe-4S ferredoxin-type" evidence="9">
    <location>
        <begin position="389"/>
        <end position="420"/>
    </location>
</feature>
<feature type="binding site" evidence="8">
    <location>
        <position position="362"/>
    </location>
    <ligand>
        <name>[4Fe-4S] cluster</name>
        <dbReference type="ChEBI" id="CHEBI:49883"/>
        <label>1</label>
    </ligand>
</feature>
<dbReference type="PANTHER" id="PTHR43034">
    <property type="entry name" value="ION-TRANSLOCATING OXIDOREDUCTASE COMPLEX SUBUNIT C"/>
    <property type="match status" value="1"/>
</dbReference>
<evidence type="ECO:0000256" key="2">
    <source>
        <dbReference type="ARBA" id="ARBA00022485"/>
    </source>
</evidence>
<dbReference type="InterPro" id="IPR010208">
    <property type="entry name" value="Ion_transpt_RnfC/RsxC"/>
</dbReference>
<protein>
    <recommendedName>
        <fullName evidence="8">Ion-translocating oxidoreductase complex subunit C</fullName>
        <ecNumber evidence="8">7.-.-.-</ecNumber>
    </recommendedName>
    <alternativeName>
        <fullName evidence="8">Rnf electron transport complex subunit C</fullName>
    </alternativeName>
</protein>
<evidence type="ECO:0000256" key="5">
    <source>
        <dbReference type="ARBA" id="ARBA00022982"/>
    </source>
</evidence>
<dbReference type="EMBL" id="CP133594">
    <property type="protein sequence ID" value="WMW21295.1"/>
    <property type="molecule type" value="Genomic_DNA"/>
</dbReference>
<evidence type="ECO:0000256" key="1">
    <source>
        <dbReference type="ARBA" id="ARBA00022448"/>
    </source>
</evidence>
<keyword evidence="8" id="KW-1278">Translocase</keyword>
<dbReference type="Pfam" id="PF13375">
    <property type="entry name" value="RnfC_N"/>
    <property type="match status" value="1"/>
</dbReference>
<dbReference type="KEGG" id="mmav:RE476_07730"/>
<gene>
    <name evidence="8 10" type="primary">rnfC</name>
    <name evidence="10" type="ORF">RE476_07730</name>
</gene>
<evidence type="ECO:0000313" key="11">
    <source>
        <dbReference type="Proteomes" id="UP001183006"/>
    </source>
</evidence>
<keyword evidence="3 8" id="KW-0479">Metal-binding</keyword>
<dbReference type="GO" id="GO:0051539">
    <property type="term" value="F:4 iron, 4 sulfur cluster binding"/>
    <property type="evidence" value="ECO:0007669"/>
    <property type="project" value="UniProtKB-KW"/>
</dbReference>
<accession>A0AA51UDQ5</accession>
<keyword evidence="7 8" id="KW-0411">Iron-sulfur</keyword>
<dbReference type="GO" id="GO:0009055">
    <property type="term" value="F:electron transfer activity"/>
    <property type="evidence" value="ECO:0007669"/>
    <property type="project" value="InterPro"/>
</dbReference>
<comment type="subunit">
    <text evidence="8">The Rnf complex is probably composed of eight subunits, including RnfA, RnfB, RnfC, RnfD, RnfE and RnfG.</text>
</comment>
<feature type="binding site" evidence="8">
    <location>
        <position position="369"/>
    </location>
    <ligand>
        <name>[4Fe-4S] cluster</name>
        <dbReference type="ChEBI" id="CHEBI:49883"/>
        <label>2</label>
    </ligand>
</feature>
<comment type="cofactor">
    <cofactor evidence="8">
        <name>[4Fe-4S] cluster</name>
        <dbReference type="ChEBI" id="CHEBI:49883"/>
    </cofactor>
    <text evidence="8">Binds 2 [4Fe-4S] clusters per subunit.</text>
</comment>
<comment type="function">
    <text evidence="8">Part of a membrane-bound complex that couples electron transfer with translocation of ions across the membrane.</text>
</comment>
<evidence type="ECO:0000256" key="7">
    <source>
        <dbReference type="ARBA" id="ARBA00023014"/>
    </source>
</evidence>